<dbReference type="STRING" id="2094558.A0A314UNZ0"/>
<evidence type="ECO:0000256" key="1">
    <source>
        <dbReference type="ARBA" id="ARBA00004167"/>
    </source>
</evidence>
<evidence type="ECO:0000313" key="12">
    <source>
        <dbReference type="Proteomes" id="UP000250321"/>
    </source>
</evidence>
<evidence type="ECO:0000256" key="6">
    <source>
        <dbReference type="ARBA" id="ARBA00022989"/>
    </source>
</evidence>
<comment type="caution">
    <text evidence="11">The sequence shown here is derived from an EMBL/GenBank/DDBJ whole genome shotgun (WGS) entry which is preliminary data.</text>
</comment>
<dbReference type="Gene3D" id="1.10.630.10">
    <property type="entry name" value="Cytochrome P450"/>
    <property type="match status" value="1"/>
</dbReference>
<evidence type="ECO:0000256" key="10">
    <source>
        <dbReference type="ARBA" id="ARBA00023136"/>
    </source>
</evidence>
<dbReference type="InterPro" id="IPR036396">
    <property type="entry name" value="Cyt_P450_sf"/>
</dbReference>
<dbReference type="PANTHER" id="PTHR24282:SF20">
    <property type="entry name" value="CYTOCHROME P450 CYP749A22-LIKE"/>
    <property type="match status" value="1"/>
</dbReference>
<dbReference type="InterPro" id="IPR050665">
    <property type="entry name" value="Cytochrome_P450_Monooxygen"/>
</dbReference>
<organism evidence="11 12">
    <name type="scientific">Prunus yedoensis var. nudiflora</name>
    <dbReference type="NCBI Taxonomy" id="2094558"/>
    <lineage>
        <taxon>Eukaryota</taxon>
        <taxon>Viridiplantae</taxon>
        <taxon>Streptophyta</taxon>
        <taxon>Embryophyta</taxon>
        <taxon>Tracheophyta</taxon>
        <taxon>Spermatophyta</taxon>
        <taxon>Magnoliopsida</taxon>
        <taxon>eudicotyledons</taxon>
        <taxon>Gunneridae</taxon>
        <taxon>Pentapetalae</taxon>
        <taxon>rosids</taxon>
        <taxon>fabids</taxon>
        <taxon>Rosales</taxon>
        <taxon>Rosaceae</taxon>
        <taxon>Amygdaloideae</taxon>
        <taxon>Amygdaleae</taxon>
        <taxon>Prunus</taxon>
    </lineage>
</organism>
<protein>
    <submittedName>
        <fullName evidence="11">Cytochrome P450 CYP749A22</fullName>
    </submittedName>
</protein>
<comment type="similarity">
    <text evidence="2">Belongs to the cytochrome P450 family.</text>
</comment>
<keyword evidence="10" id="KW-0472">Membrane</keyword>
<evidence type="ECO:0000256" key="7">
    <source>
        <dbReference type="ARBA" id="ARBA00023002"/>
    </source>
</evidence>
<sequence>MSARTDEVIGKNYLQWHGSQAQLVITEPELCKQILNNKDGLVSTTEAEKWAKELAILAFHGESLKSMIPEMISSAEAMLGRWKNYEGKEIDVLQEFRLLSSEVISRTAAILKESTFLRC</sequence>
<name>A0A314UNZ0_PRUYE</name>
<keyword evidence="12" id="KW-1185">Reference proteome</keyword>
<evidence type="ECO:0000256" key="3">
    <source>
        <dbReference type="ARBA" id="ARBA00022617"/>
    </source>
</evidence>
<keyword evidence="3" id="KW-0349">Heme</keyword>
<dbReference type="GO" id="GO:0005506">
    <property type="term" value="F:iron ion binding"/>
    <property type="evidence" value="ECO:0007669"/>
    <property type="project" value="InterPro"/>
</dbReference>
<dbReference type="OrthoDB" id="1470350at2759"/>
<evidence type="ECO:0000256" key="9">
    <source>
        <dbReference type="ARBA" id="ARBA00023033"/>
    </source>
</evidence>
<accession>A0A314UNZ0</accession>
<reference evidence="11 12" key="1">
    <citation type="submission" date="2018-02" db="EMBL/GenBank/DDBJ databases">
        <title>Draft genome of wild Prunus yedoensis var. nudiflora.</title>
        <authorList>
            <person name="Baek S."/>
            <person name="Kim J.-H."/>
            <person name="Choi K."/>
            <person name="Kim G.-B."/>
            <person name="Cho A."/>
            <person name="Jang H."/>
            <person name="Shin C.-H."/>
            <person name="Yu H.-J."/>
            <person name="Mun J.-H."/>
        </authorList>
    </citation>
    <scope>NUCLEOTIDE SEQUENCE [LARGE SCALE GENOMIC DNA]</scope>
    <source>
        <strain evidence="12">cv. Jeju island</strain>
        <tissue evidence="11">Leaf</tissue>
    </source>
</reference>
<dbReference type="EMBL" id="PJQY01003230">
    <property type="protein sequence ID" value="PQM39170.1"/>
    <property type="molecule type" value="Genomic_DNA"/>
</dbReference>
<keyword evidence="7" id="KW-0560">Oxidoreductase</keyword>
<evidence type="ECO:0000256" key="4">
    <source>
        <dbReference type="ARBA" id="ARBA00022692"/>
    </source>
</evidence>
<dbReference type="GO" id="GO:0016705">
    <property type="term" value="F:oxidoreductase activity, acting on paired donors, with incorporation or reduction of molecular oxygen"/>
    <property type="evidence" value="ECO:0007669"/>
    <property type="project" value="InterPro"/>
</dbReference>
<dbReference type="GO" id="GO:0020037">
    <property type="term" value="F:heme binding"/>
    <property type="evidence" value="ECO:0007669"/>
    <property type="project" value="InterPro"/>
</dbReference>
<keyword evidence="4" id="KW-0812">Transmembrane</keyword>
<comment type="subcellular location">
    <subcellularLocation>
        <location evidence="1">Membrane</location>
        <topology evidence="1">Single-pass membrane protein</topology>
    </subcellularLocation>
</comment>
<dbReference type="GO" id="GO:0004497">
    <property type="term" value="F:monooxygenase activity"/>
    <property type="evidence" value="ECO:0007669"/>
    <property type="project" value="UniProtKB-KW"/>
</dbReference>
<gene>
    <name evidence="11" type="ORF">Pyn_36821</name>
</gene>
<keyword evidence="5" id="KW-0479">Metal-binding</keyword>
<dbReference type="SUPFAM" id="SSF48264">
    <property type="entry name" value="Cytochrome P450"/>
    <property type="match status" value="1"/>
</dbReference>
<proteinExistence type="inferred from homology"/>
<dbReference type="Proteomes" id="UP000250321">
    <property type="component" value="Unassembled WGS sequence"/>
</dbReference>
<keyword evidence="9" id="KW-0503">Monooxygenase</keyword>
<dbReference type="PANTHER" id="PTHR24282">
    <property type="entry name" value="CYTOCHROME P450 FAMILY MEMBER"/>
    <property type="match status" value="1"/>
</dbReference>
<keyword evidence="6" id="KW-1133">Transmembrane helix</keyword>
<dbReference type="AlphaFoldDB" id="A0A314UNZ0"/>
<evidence type="ECO:0000256" key="8">
    <source>
        <dbReference type="ARBA" id="ARBA00023004"/>
    </source>
</evidence>
<evidence type="ECO:0000313" key="11">
    <source>
        <dbReference type="EMBL" id="PQM39170.1"/>
    </source>
</evidence>
<evidence type="ECO:0000256" key="2">
    <source>
        <dbReference type="ARBA" id="ARBA00010617"/>
    </source>
</evidence>
<dbReference type="GO" id="GO:0016020">
    <property type="term" value="C:membrane"/>
    <property type="evidence" value="ECO:0007669"/>
    <property type="project" value="UniProtKB-SubCell"/>
</dbReference>
<evidence type="ECO:0000256" key="5">
    <source>
        <dbReference type="ARBA" id="ARBA00022723"/>
    </source>
</evidence>
<keyword evidence="8" id="KW-0408">Iron</keyword>